<dbReference type="PATRIC" id="fig|83552.4.peg.380"/>
<dbReference type="InterPro" id="IPR013762">
    <property type="entry name" value="Integrase-like_cat_sf"/>
</dbReference>
<dbReference type="InterPro" id="IPR011932">
    <property type="entry name" value="Recomb_XerD"/>
</dbReference>
<dbReference type="GO" id="GO:0006313">
    <property type="term" value="P:DNA transposition"/>
    <property type="evidence" value="ECO:0007669"/>
    <property type="project" value="UniProtKB-UniRule"/>
</dbReference>
<dbReference type="OMA" id="FWYLIKR"/>
<comment type="subunit">
    <text evidence="10">Forms a cyclic heterotetrameric complex composed of two molecules of XerC and two molecules of XerD.</text>
</comment>
<dbReference type="RefSeq" id="WP_013924635.1">
    <property type="nucleotide sequence ID" value="NZ_JSAM01000020.1"/>
</dbReference>
<dbReference type="PROSITE" id="PS51900">
    <property type="entry name" value="CB"/>
    <property type="match status" value="1"/>
</dbReference>
<keyword evidence="6 10" id="KW-0229">DNA integration</keyword>
<dbReference type="PANTHER" id="PTHR30349">
    <property type="entry name" value="PHAGE INTEGRASE-RELATED"/>
    <property type="match status" value="1"/>
</dbReference>
<sequence>MNPEESTLKALFFREIKDFLVFIRSEKGLSSNTIEAYMRDVQNFANYAWQQEVRRYQAVEPEHLIAFLGSLKSADYATSTISRTLVSLKVFFGFLKREGTIEQDPSMLLESPKLWQLLPDILDIEEVDLLMNQPDTKTAKGVRDRAIFELLYGSGLRVSEVCTLTIYSIDDQYIRVYGKGSKERIVPIGSQALMAVDQYLSLYRWQWDSEKEQSLFVTLRGKSMDRISIWRSIKEYAQQAGITKTISPHTLRHSFATHLLNNGADLRVIQDLLGHANISSTDRYTRVSSSHLQEAFHRFHPKWK</sequence>
<keyword evidence="4 10" id="KW-0132">Cell division</keyword>
<dbReference type="InterPro" id="IPR023009">
    <property type="entry name" value="Tyrosine_recombinase_XerC/XerD"/>
</dbReference>
<dbReference type="SUPFAM" id="SSF56349">
    <property type="entry name" value="DNA breaking-rejoining enzymes"/>
    <property type="match status" value="1"/>
</dbReference>
<feature type="active site" evidence="10">
    <location>
        <position position="157"/>
    </location>
</feature>
<name>A0A0C1EEC5_9BACT</name>
<dbReference type="GO" id="GO:0051301">
    <property type="term" value="P:cell division"/>
    <property type="evidence" value="ECO:0007669"/>
    <property type="project" value="UniProtKB-KW"/>
</dbReference>
<dbReference type="InterPro" id="IPR010998">
    <property type="entry name" value="Integrase_recombinase_N"/>
</dbReference>
<dbReference type="AlphaFoldDB" id="A0A0C1EEC5"/>
<dbReference type="GO" id="GO:0003677">
    <property type="term" value="F:DNA binding"/>
    <property type="evidence" value="ECO:0007669"/>
    <property type="project" value="UniProtKB-UniRule"/>
</dbReference>
<proteinExistence type="inferred from homology"/>
<dbReference type="GO" id="GO:0005737">
    <property type="term" value="C:cytoplasm"/>
    <property type="evidence" value="ECO:0007669"/>
    <property type="project" value="UniProtKB-SubCell"/>
</dbReference>
<evidence type="ECO:0000256" key="8">
    <source>
        <dbReference type="ARBA" id="ARBA00023172"/>
    </source>
</evidence>
<comment type="caution">
    <text evidence="13">The sequence shown here is derived from an EMBL/GenBank/DDBJ whole genome shotgun (WGS) entry which is preliminary data.</text>
</comment>
<evidence type="ECO:0000256" key="7">
    <source>
        <dbReference type="ARBA" id="ARBA00023125"/>
    </source>
</evidence>
<dbReference type="Gene3D" id="1.10.150.130">
    <property type="match status" value="1"/>
</dbReference>
<dbReference type="GO" id="GO:0009037">
    <property type="term" value="F:tyrosine-based site-specific recombinase activity"/>
    <property type="evidence" value="ECO:0007669"/>
    <property type="project" value="UniProtKB-UniRule"/>
</dbReference>
<dbReference type="NCBIfam" id="NF040815">
    <property type="entry name" value="recomb_XerA_Arch"/>
    <property type="match status" value="1"/>
</dbReference>
<dbReference type="Pfam" id="PF02899">
    <property type="entry name" value="Phage_int_SAM_1"/>
    <property type="match status" value="1"/>
</dbReference>
<dbReference type="InterPro" id="IPR044068">
    <property type="entry name" value="CB"/>
</dbReference>
<keyword evidence="9 10" id="KW-0131">Cell cycle</keyword>
<dbReference type="InterPro" id="IPR004107">
    <property type="entry name" value="Integrase_SAM-like_N"/>
</dbReference>
<dbReference type="InterPro" id="IPR050090">
    <property type="entry name" value="Tyrosine_recombinase_XerCD"/>
</dbReference>
<evidence type="ECO:0000256" key="2">
    <source>
        <dbReference type="ARBA" id="ARBA00010450"/>
    </source>
</evidence>
<keyword evidence="5 10" id="KW-0159">Chromosome partition</keyword>
<comment type="function">
    <text evidence="10">Site-specific tyrosine recombinase, which acts by catalyzing the cutting and rejoining of the recombining DNA molecules. The XerC-XerD complex is essential to convert dimers of the bacterial chromosome into monomers to permit their segregation at cell division. It also contributes to the segregational stability of plasmids.</text>
</comment>
<dbReference type="NCBIfam" id="TIGR02225">
    <property type="entry name" value="recomb_XerD"/>
    <property type="match status" value="1"/>
</dbReference>
<evidence type="ECO:0000313" key="14">
    <source>
        <dbReference type="Proteomes" id="UP000031307"/>
    </source>
</evidence>
<comment type="similarity">
    <text evidence="10">Belongs to the 'phage' integrase family. XerC subfamily.</text>
</comment>
<evidence type="ECO:0000256" key="5">
    <source>
        <dbReference type="ARBA" id="ARBA00022829"/>
    </source>
</evidence>
<keyword evidence="8 10" id="KW-0233">DNA recombination</keyword>
<gene>
    <name evidence="13" type="primary">xerD</name>
    <name evidence="10" type="synonym">xerC</name>
    <name evidence="13" type="ORF">DB43_DZ00350</name>
</gene>
<dbReference type="CDD" id="cd00798">
    <property type="entry name" value="INT_XerDC_C"/>
    <property type="match status" value="1"/>
</dbReference>
<protein>
    <recommendedName>
        <fullName evidence="10">Tyrosine recombinase XerC</fullName>
    </recommendedName>
</protein>
<evidence type="ECO:0000259" key="11">
    <source>
        <dbReference type="PROSITE" id="PS51898"/>
    </source>
</evidence>
<feature type="domain" description="Tyr recombinase" evidence="11">
    <location>
        <begin position="117"/>
        <end position="297"/>
    </location>
</feature>
<dbReference type="PANTHER" id="PTHR30349:SF81">
    <property type="entry name" value="TYROSINE RECOMBINASE XERC"/>
    <property type="match status" value="1"/>
</dbReference>
<evidence type="ECO:0000256" key="4">
    <source>
        <dbReference type="ARBA" id="ARBA00022618"/>
    </source>
</evidence>
<evidence type="ECO:0000259" key="12">
    <source>
        <dbReference type="PROSITE" id="PS51900"/>
    </source>
</evidence>
<dbReference type="GO" id="GO:0007059">
    <property type="term" value="P:chromosome segregation"/>
    <property type="evidence" value="ECO:0007669"/>
    <property type="project" value="UniProtKB-UniRule"/>
</dbReference>
<organism evidence="13 14">
    <name type="scientific">Parachlamydia acanthamoebae</name>
    <dbReference type="NCBI Taxonomy" id="83552"/>
    <lineage>
        <taxon>Bacteria</taxon>
        <taxon>Pseudomonadati</taxon>
        <taxon>Chlamydiota</taxon>
        <taxon>Chlamydiia</taxon>
        <taxon>Parachlamydiales</taxon>
        <taxon>Parachlamydiaceae</taxon>
        <taxon>Parachlamydia</taxon>
    </lineage>
</organism>
<feature type="domain" description="Core-binding (CB)" evidence="12">
    <location>
        <begin position="10"/>
        <end position="96"/>
    </location>
</feature>
<keyword evidence="7 10" id="KW-0238">DNA-binding</keyword>
<evidence type="ECO:0000256" key="10">
    <source>
        <dbReference type="HAMAP-Rule" id="MF_01808"/>
    </source>
</evidence>
<keyword evidence="3 10" id="KW-0963">Cytoplasm</keyword>
<dbReference type="NCBIfam" id="NF001399">
    <property type="entry name" value="PRK00283.1"/>
    <property type="match status" value="1"/>
</dbReference>
<evidence type="ECO:0000313" key="13">
    <source>
        <dbReference type="EMBL" id="KIA78448.1"/>
    </source>
</evidence>
<dbReference type="InterPro" id="IPR011010">
    <property type="entry name" value="DNA_brk_join_enz"/>
</dbReference>
<feature type="active site" evidence="10">
    <location>
        <position position="275"/>
    </location>
</feature>
<dbReference type="HAMAP" id="MF_01808">
    <property type="entry name" value="Recomb_XerC_XerD"/>
    <property type="match status" value="1"/>
</dbReference>
<reference evidence="13 14" key="1">
    <citation type="journal article" date="2014" name="Mol. Biol. Evol.">
        <title>Massive expansion of Ubiquitination-related gene families within the Chlamydiae.</title>
        <authorList>
            <person name="Domman D."/>
            <person name="Collingro A."/>
            <person name="Lagkouvardos I."/>
            <person name="Gehre L."/>
            <person name="Weinmaier T."/>
            <person name="Rattei T."/>
            <person name="Subtil A."/>
            <person name="Horn M."/>
        </authorList>
    </citation>
    <scope>NUCLEOTIDE SEQUENCE [LARGE SCALE GENOMIC DNA]</scope>
    <source>
        <strain evidence="13 14">OEW1</strain>
    </source>
</reference>
<dbReference type="Gene3D" id="1.10.443.10">
    <property type="entry name" value="Intergrase catalytic core"/>
    <property type="match status" value="1"/>
</dbReference>
<feature type="active site" description="O-(3'-phospho-DNA)-tyrosine intermediate" evidence="10">
    <location>
        <position position="284"/>
    </location>
</feature>
<evidence type="ECO:0000256" key="6">
    <source>
        <dbReference type="ARBA" id="ARBA00022908"/>
    </source>
</evidence>
<feature type="active site" evidence="10">
    <location>
        <position position="249"/>
    </location>
</feature>
<dbReference type="PROSITE" id="PS51898">
    <property type="entry name" value="TYR_RECOMBINASE"/>
    <property type="match status" value="1"/>
</dbReference>
<evidence type="ECO:0000256" key="9">
    <source>
        <dbReference type="ARBA" id="ARBA00023306"/>
    </source>
</evidence>
<dbReference type="Proteomes" id="UP000031307">
    <property type="component" value="Unassembled WGS sequence"/>
</dbReference>
<dbReference type="Pfam" id="PF00589">
    <property type="entry name" value="Phage_integrase"/>
    <property type="match status" value="1"/>
</dbReference>
<feature type="active site" evidence="10">
    <location>
        <position position="252"/>
    </location>
</feature>
<accession>A0A0C1EEC5</accession>
<evidence type="ECO:0000256" key="1">
    <source>
        <dbReference type="ARBA" id="ARBA00004496"/>
    </source>
</evidence>
<comment type="similarity">
    <text evidence="2">Belongs to the 'phage' integrase family. XerD subfamily.</text>
</comment>
<evidence type="ECO:0000256" key="3">
    <source>
        <dbReference type="ARBA" id="ARBA00022490"/>
    </source>
</evidence>
<dbReference type="InterPro" id="IPR002104">
    <property type="entry name" value="Integrase_catalytic"/>
</dbReference>
<dbReference type="EMBL" id="JSAM01000020">
    <property type="protein sequence ID" value="KIA78448.1"/>
    <property type="molecule type" value="Genomic_DNA"/>
</dbReference>
<comment type="subcellular location">
    <subcellularLocation>
        <location evidence="1 10">Cytoplasm</location>
    </subcellularLocation>
</comment>
<feature type="active site" evidence="10">
    <location>
        <position position="179"/>
    </location>
</feature>